<dbReference type="InterPro" id="IPR002109">
    <property type="entry name" value="Glutaredoxin"/>
</dbReference>
<name>A0A6C0B246_9ZZZZ</name>
<organism evidence="2">
    <name type="scientific">viral metagenome</name>
    <dbReference type="NCBI Taxonomy" id="1070528"/>
    <lineage>
        <taxon>unclassified sequences</taxon>
        <taxon>metagenomes</taxon>
        <taxon>organismal metagenomes</taxon>
    </lineage>
</organism>
<evidence type="ECO:0000259" key="1">
    <source>
        <dbReference type="Pfam" id="PF00462"/>
    </source>
</evidence>
<proteinExistence type="predicted"/>
<reference evidence="2" key="1">
    <citation type="journal article" date="2020" name="Nature">
        <title>Giant virus diversity and host interactions through global metagenomics.</title>
        <authorList>
            <person name="Schulz F."/>
            <person name="Roux S."/>
            <person name="Paez-Espino D."/>
            <person name="Jungbluth S."/>
            <person name="Walsh D.A."/>
            <person name="Denef V.J."/>
            <person name="McMahon K.D."/>
            <person name="Konstantinidis K.T."/>
            <person name="Eloe-Fadrosh E.A."/>
            <person name="Kyrpides N.C."/>
            <person name="Woyke T."/>
        </authorList>
    </citation>
    <scope>NUCLEOTIDE SEQUENCE</scope>
    <source>
        <strain evidence="2">GVMAG-M-3300009182-78</strain>
    </source>
</reference>
<feature type="domain" description="Glutaredoxin" evidence="1">
    <location>
        <begin position="35"/>
        <end position="100"/>
    </location>
</feature>
<dbReference type="EMBL" id="MN739045">
    <property type="protein sequence ID" value="QHS85599.1"/>
    <property type="molecule type" value="Genomic_DNA"/>
</dbReference>
<dbReference type="PROSITE" id="PS51354">
    <property type="entry name" value="GLUTAREDOXIN_2"/>
    <property type="match status" value="1"/>
</dbReference>
<accession>A0A6C0B246</accession>
<protein>
    <recommendedName>
        <fullName evidence="1">Glutaredoxin domain-containing protein</fullName>
    </recommendedName>
</protein>
<dbReference type="Gene3D" id="3.40.30.10">
    <property type="entry name" value="Glutaredoxin"/>
    <property type="match status" value="1"/>
</dbReference>
<dbReference type="InterPro" id="IPR036249">
    <property type="entry name" value="Thioredoxin-like_sf"/>
</dbReference>
<sequence>MENVAKNTPEKVCKNIDVTVTEETEFILPNNEGYTIYSKSGCPNCILIKKFLCEKGVRQFTVNCDEYLLENKFKFLKFIESVAEQEVKLFPMIFFNGKYIGGCKESMKHYEQEEYFSDKNVF</sequence>
<dbReference type="Pfam" id="PF00462">
    <property type="entry name" value="Glutaredoxin"/>
    <property type="match status" value="1"/>
</dbReference>
<evidence type="ECO:0000313" key="2">
    <source>
        <dbReference type="EMBL" id="QHS85599.1"/>
    </source>
</evidence>
<dbReference type="AlphaFoldDB" id="A0A6C0B246"/>
<dbReference type="SUPFAM" id="SSF52833">
    <property type="entry name" value="Thioredoxin-like"/>
    <property type="match status" value="1"/>
</dbReference>